<dbReference type="InterPro" id="IPR050717">
    <property type="entry name" value="C2H2-ZF_Transcription_Reg"/>
</dbReference>
<evidence type="ECO:0000256" key="5">
    <source>
        <dbReference type="PROSITE-ProRule" id="PRU00042"/>
    </source>
</evidence>
<protein>
    <submittedName>
        <fullName evidence="8">Zinc finger protein rotund-like</fullName>
    </submittedName>
</protein>
<dbReference type="RefSeq" id="XP_022251471.1">
    <property type="nucleotide sequence ID" value="XM_022395763.1"/>
</dbReference>
<evidence type="ECO:0000256" key="1">
    <source>
        <dbReference type="ARBA" id="ARBA00022723"/>
    </source>
</evidence>
<dbReference type="PROSITE" id="PS50157">
    <property type="entry name" value="ZINC_FINGER_C2H2_2"/>
    <property type="match status" value="6"/>
</dbReference>
<dbReference type="InterPro" id="IPR036236">
    <property type="entry name" value="Znf_C2H2_sf"/>
</dbReference>
<evidence type="ECO:0000256" key="4">
    <source>
        <dbReference type="ARBA" id="ARBA00022833"/>
    </source>
</evidence>
<evidence type="ECO:0000313" key="7">
    <source>
        <dbReference type="Proteomes" id="UP000694941"/>
    </source>
</evidence>
<evidence type="ECO:0000259" key="6">
    <source>
        <dbReference type="PROSITE" id="PS50157"/>
    </source>
</evidence>
<gene>
    <name evidence="8" type="primary">LOC106467563</name>
</gene>
<keyword evidence="2" id="KW-0677">Repeat</keyword>
<evidence type="ECO:0000256" key="2">
    <source>
        <dbReference type="ARBA" id="ARBA00022737"/>
    </source>
</evidence>
<dbReference type="SUPFAM" id="SSF57667">
    <property type="entry name" value="beta-beta-alpha zinc fingers"/>
    <property type="match status" value="4"/>
</dbReference>
<dbReference type="PANTHER" id="PTHR14196">
    <property type="entry name" value="ODD-SKIPPED - RELATED"/>
    <property type="match status" value="1"/>
</dbReference>
<reference evidence="8" key="1">
    <citation type="submission" date="2025-08" db="UniProtKB">
        <authorList>
            <consortium name="RefSeq"/>
        </authorList>
    </citation>
    <scope>IDENTIFICATION</scope>
    <source>
        <tissue evidence="8">Muscle</tissue>
    </source>
</reference>
<evidence type="ECO:0000256" key="3">
    <source>
        <dbReference type="ARBA" id="ARBA00022771"/>
    </source>
</evidence>
<accession>A0ABM1T6G5</accession>
<keyword evidence="7" id="KW-1185">Reference proteome</keyword>
<keyword evidence="1" id="KW-0479">Metal-binding</keyword>
<dbReference type="Proteomes" id="UP000694941">
    <property type="component" value="Unplaced"/>
</dbReference>
<dbReference type="PANTHER" id="PTHR14196:SF12">
    <property type="entry name" value="ZINC FINGER PROTEIN 208-LIKE"/>
    <property type="match status" value="1"/>
</dbReference>
<name>A0ABM1T6G5_LIMPO</name>
<proteinExistence type="predicted"/>
<keyword evidence="4" id="KW-0862">Zinc</keyword>
<dbReference type="GeneID" id="106467563"/>
<dbReference type="SMART" id="SM00355">
    <property type="entry name" value="ZnF_C2H2"/>
    <property type="match status" value="6"/>
</dbReference>
<dbReference type="Pfam" id="PF00096">
    <property type="entry name" value="zf-C2H2"/>
    <property type="match status" value="5"/>
</dbReference>
<feature type="domain" description="C2H2-type" evidence="6">
    <location>
        <begin position="180"/>
        <end position="207"/>
    </location>
</feature>
<dbReference type="InterPro" id="IPR013087">
    <property type="entry name" value="Znf_C2H2_type"/>
</dbReference>
<feature type="domain" description="C2H2-type" evidence="6">
    <location>
        <begin position="65"/>
        <end position="92"/>
    </location>
</feature>
<sequence>MEEARSSKMEPPYKLHNMYGSHNNCINTSSITTSSNCPDVMPQPINTVVKSFPASAASNVNERKYHCKICPQVFGSRADLQLHAQGHMRETKPYKCSRCSKAFANSSYLSQHTRIHLGIKPYRCELCQRRFTQLSHLQQHIRTHTGDKPYKCRHPDCNKAFSQLSNLQSHSRGHQKDKPYKCNSCYKCFADENSLLEHIPKHKESKHLKIHICMHCGKSYTQESHLSKHVQKHDKCLEKRSHLPFRESPQSVPFTLSSRIPMDNFSSNSIYSASNHDTSCAVTNHFPLPHISETCLQSILNNHPRLHTTSLGLEHRPPMVTETTATTQCNSRNHSSLAYSDQMGYDGVPLSVSTSKTSAVVTMIQSGMLPIFSGDQMSKAETSRSYFQYEPIDVSKTRSQICSIGMKSNQNSFPNQLIALHQIKNYASMTGKEHSITLKKNSKE</sequence>
<feature type="domain" description="C2H2-type" evidence="6">
    <location>
        <begin position="122"/>
        <end position="149"/>
    </location>
</feature>
<feature type="domain" description="C2H2-type" evidence="6">
    <location>
        <begin position="150"/>
        <end position="179"/>
    </location>
</feature>
<organism evidence="7 8">
    <name type="scientific">Limulus polyphemus</name>
    <name type="common">Atlantic horseshoe crab</name>
    <dbReference type="NCBI Taxonomy" id="6850"/>
    <lineage>
        <taxon>Eukaryota</taxon>
        <taxon>Metazoa</taxon>
        <taxon>Ecdysozoa</taxon>
        <taxon>Arthropoda</taxon>
        <taxon>Chelicerata</taxon>
        <taxon>Merostomata</taxon>
        <taxon>Xiphosura</taxon>
        <taxon>Limulidae</taxon>
        <taxon>Limulus</taxon>
    </lineage>
</organism>
<dbReference type="PROSITE" id="PS00028">
    <property type="entry name" value="ZINC_FINGER_C2H2_1"/>
    <property type="match status" value="5"/>
</dbReference>
<feature type="domain" description="C2H2-type" evidence="6">
    <location>
        <begin position="211"/>
        <end position="233"/>
    </location>
</feature>
<keyword evidence="3 5" id="KW-0863">Zinc-finger</keyword>
<dbReference type="Gene3D" id="3.30.160.60">
    <property type="entry name" value="Classic Zinc Finger"/>
    <property type="match status" value="4"/>
</dbReference>
<evidence type="ECO:0000313" key="8">
    <source>
        <dbReference type="RefSeq" id="XP_022251471.1"/>
    </source>
</evidence>
<feature type="domain" description="C2H2-type" evidence="6">
    <location>
        <begin position="94"/>
        <end position="121"/>
    </location>
</feature>